<dbReference type="Pfam" id="PF07804">
    <property type="entry name" value="HipA_C"/>
    <property type="match status" value="1"/>
</dbReference>
<feature type="domain" description="HipA N-terminal subdomain 1" evidence="6">
    <location>
        <begin position="26"/>
        <end position="116"/>
    </location>
</feature>
<name>A0ABU8WP23_9BURK</name>
<evidence type="ECO:0000256" key="2">
    <source>
        <dbReference type="ARBA" id="ARBA00022679"/>
    </source>
</evidence>
<accession>A0ABU8WP23</accession>
<comment type="similarity">
    <text evidence="1">Belongs to the HipA Ser/Thr kinase family.</text>
</comment>
<keyword evidence="2" id="KW-0808">Transferase</keyword>
<sequence length="444" mass="48881">MRLDDLHLWFLHDPAAPRYVGARKLVSAGKGVSLHYDKAWRETGFALSEDLPLVDSEFLPPGRLSTDAQRAVGAVDDARPDRWGEKVIRFVDKPRRLSLMEYLYYAGDDRFGALGVSTSASQYLPRETGPLPRIGDAQKLSEVAAKIEASEPLTALEAKIIAGGGSPLGGAKPKALIEIDGEQWAIKFFNNEPVDTPLIEHATMTLAQRAGITVATTQVIRLSAEHAIAIRRFDRDRGRRIHSISAGTAIRAATASGAEPEMGYPELARILRRIGIAQDDINLRDARELFRRMVFNILVDNTDDHEKNHALLVANPFENGRLKLAPAYDVLPTNSGQGFQEFICGADGRDSTLENAMSQCDAFGLLPSEAALEVAAMIDVVNGWQAHFAAVGVTQRDIASLAERIDGEELLAQRTRFDPKQFTTTRARSKRTSPFQRTDLRNES</sequence>
<dbReference type="InterPro" id="IPR017508">
    <property type="entry name" value="HipA_N1"/>
</dbReference>
<reference evidence="7 8" key="1">
    <citation type="submission" date="2024-03" db="EMBL/GenBank/DDBJ databases">
        <title>Novel species of the genus Variovorax.</title>
        <authorList>
            <person name="Liu Q."/>
            <person name="Xin Y.-H."/>
        </authorList>
    </citation>
    <scope>NUCLEOTIDE SEQUENCE [LARGE SCALE GENOMIC DNA]</scope>
    <source>
        <strain evidence="7 8">KACC 18900</strain>
    </source>
</reference>
<dbReference type="Gene3D" id="1.10.1070.20">
    <property type="match status" value="1"/>
</dbReference>
<dbReference type="InterPro" id="IPR012893">
    <property type="entry name" value="HipA-like_C"/>
</dbReference>
<gene>
    <name evidence="7" type="ORF">WKW82_21695</name>
</gene>
<dbReference type="Proteomes" id="UP001385892">
    <property type="component" value="Unassembled WGS sequence"/>
</dbReference>
<protein>
    <submittedName>
        <fullName evidence="7">HipA domain-containing protein</fullName>
    </submittedName>
</protein>
<evidence type="ECO:0000256" key="1">
    <source>
        <dbReference type="ARBA" id="ARBA00010164"/>
    </source>
</evidence>
<comment type="caution">
    <text evidence="7">The sequence shown here is derived from an EMBL/GenBank/DDBJ whole genome shotgun (WGS) entry which is preliminary data.</text>
</comment>
<feature type="region of interest" description="Disordered" evidence="4">
    <location>
        <begin position="421"/>
        <end position="444"/>
    </location>
</feature>
<evidence type="ECO:0000313" key="8">
    <source>
        <dbReference type="Proteomes" id="UP001385892"/>
    </source>
</evidence>
<evidence type="ECO:0000259" key="5">
    <source>
        <dbReference type="Pfam" id="PF07804"/>
    </source>
</evidence>
<dbReference type="PANTHER" id="PTHR37419">
    <property type="entry name" value="SERINE/THREONINE-PROTEIN KINASE TOXIN HIPA"/>
    <property type="match status" value="1"/>
</dbReference>
<evidence type="ECO:0000256" key="3">
    <source>
        <dbReference type="ARBA" id="ARBA00022777"/>
    </source>
</evidence>
<dbReference type="InterPro" id="IPR052028">
    <property type="entry name" value="HipA_Ser/Thr_kinase"/>
</dbReference>
<evidence type="ECO:0000313" key="7">
    <source>
        <dbReference type="EMBL" id="MEJ8849281.1"/>
    </source>
</evidence>
<keyword evidence="3" id="KW-0418">Kinase</keyword>
<evidence type="ECO:0000256" key="4">
    <source>
        <dbReference type="SAM" id="MobiDB-lite"/>
    </source>
</evidence>
<feature type="compositionally biased region" description="Polar residues" evidence="4">
    <location>
        <begin position="421"/>
        <end position="436"/>
    </location>
</feature>
<evidence type="ECO:0000259" key="6">
    <source>
        <dbReference type="Pfam" id="PF13657"/>
    </source>
</evidence>
<feature type="domain" description="HipA-like C-terminal" evidence="5">
    <location>
        <begin position="168"/>
        <end position="376"/>
    </location>
</feature>
<organism evidence="7 8">
    <name type="scientific">Variovorax rhizosphaerae</name>
    <dbReference type="NCBI Taxonomy" id="1836200"/>
    <lineage>
        <taxon>Bacteria</taxon>
        <taxon>Pseudomonadati</taxon>
        <taxon>Pseudomonadota</taxon>
        <taxon>Betaproteobacteria</taxon>
        <taxon>Burkholderiales</taxon>
        <taxon>Comamonadaceae</taxon>
        <taxon>Variovorax</taxon>
    </lineage>
</organism>
<keyword evidence="8" id="KW-1185">Reference proteome</keyword>
<dbReference type="PANTHER" id="PTHR37419:SF8">
    <property type="entry name" value="TOXIN YJJJ"/>
    <property type="match status" value="1"/>
</dbReference>
<proteinExistence type="inferred from homology"/>
<dbReference type="Pfam" id="PF13657">
    <property type="entry name" value="Couple_hipA"/>
    <property type="match status" value="1"/>
</dbReference>
<dbReference type="RefSeq" id="WP_340344411.1">
    <property type="nucleotide sequence ID" value="NZ_JBBKZT010000010.1"/>
</dbReference>
<dbReference type="EMBL" id="JBBKZT010000010">
    <property type="protein sequence ID" value="MEJ8849281.1"/>
    <property type="molecule type" value="Genomic_DNA"/>
</dbReference>